<dbReference type="HOGENOM" id="CLU_1312275_0_0_1"/>
<keyword evidence="2" id="KW-1185">Reference proteome</keyword>
<dbReference type="AlphaFoldDB" id="M4BJC8"/>
<reference evidence="1" key="2">
    <citation type="submission" date="2015-06" db="UniProtKB">
        <authorList>
            <consortium name="EnsemblProtists"/>
        </authorList>
    </citation>
    <scope>IDENTIFICATION</scope>
    <source>
        <strain evidence="1">Emoy2</strain>
    </source>
</reference>
<dbReference type="InParanoid" id="M4BJC8"/>
<reference evidence="2" key="1">
    <citation type="journal article" date="2010" name="Science">
        <title>Signatures of adaptation to obligate biotrophy in the Hyaloperonospora arabidopsidis genome.</title>
        <authorList>
            <person name="Baxter L."/>
            <person name="Tripathy S."/>
            <person name="Ishaque N."/>
            <person name="Boot N."/>
            <person name="Cabral A."/>
            <person name="Kemen E."/>
            <person name="Thines M."/>
            <person name="Ah-Fong A."/>
            <person name="Anderson R."/>
            <person name="Badejoko W."/>
            <person name="Bittner-Eddy P."/>
            <person name="Boore J.L."/>
            <person name="Chibucos M.C."/>
            <person name="Coates M."/>
            <person name="Dehal P."/>
            <person name="Delehaunty K."/>
            <person name="Dong S."/>
            <person name="Downton P."/>
            <person name="Dumas B."/>
            <person name="Fabro G."/>
            <person name="Fronick C."/>
            <person name="Fuerstenberg S.I."/>
            <person name="Fulton L."/>
            <person name="Gaulin E."/>
            <person name="Govers F."/>
            <person name="Hughes L."/>
            <person name="Humphray S."/>
            <person name="Jiang R.H."/>
            <person name="Judelson H."/>
            <person name="Kamoun S."/>
            <person name="Kyung K."/>
            <person name="Meijer H."/>
            <person name="Minx P."/>
            <person name="Morris P."/>
            <person name="Nelson J."/>
            <person name="Phuntumart V."/>
            <person name="Qutob D."/>
            <person name="Rehmany A."/>
            <person name="Rougon-Cardoso A."/>
            <person name="Ryden P."/>
            <person name="Torto-Alalibo T."/>
            <person name="Studholme D."/>
            <person name="Wang Y."/>
            <person name="Win J."/>
            <person name="Wood J."/>
            <person name="Clifton S.W."/>
            <person name="Rogers J."/>
            <person name="Van den Ackerveken G."/>
            <person name="Jones J.D."/>
            <person name="McDowell J.M."/>
            <person name="Beynon J."/>
            <person name="Tyler B.M."/>
        </authorList>
    </citation>
    <scope>NUCLEOTIDE SEQUENCE [LARGE SCALE GENOMIC DNA]</scope>
    <source>
        <strain evidence="2">Emoy2</strain>
    </source>
</reference>
<dbReference type="EnsemblProtists" id="HpaT806506">
    <property type="protein sequence ID" value="HpaP806506"/>
    <property type="gene ID" value="HpaG806506"/>
</dbReference>
<sequence>MFVNHYSQHAISRSWVVVASAAAVCPGERKIRRDRPPGRDRVERFNTSEGVCGQGRIRFGPHASEVRRPYVASWSRQTISITSLPGAFHVAFEFEDPRALSRTRQRPRQLSWRPYANKSQPFEVPQLALRTHNRRQDLSPIISCVIAVVSSQTTTILICCVPAGLESARFAYYSIFSQFVTHPFCYCGIVSEKQAAKRTSRPRRQRPCFP</sequence>
<proteinExistence type="predicted"/>
<evidence type="ECO:0000313" key="1">
    <source>
        <dbReference type="EnsemblProtists" id="HpaP806506"/>
    </source>
</evidence>
<organism evidence="1 2">
    <name type="scientific">Hyaloperonospora arabidopsidis (strain Emoy2)</name>
    <name type="common">Downy mildew agent</name>
    <name type="synonym">Peronospora arabidopsidis</name>
    <dbReference type="NCBI Taxonomy" id="559515"/>
    <lineage>
        <taxon>Eukaryota</taxon>
        <taxon>Sar</taxon>
        <taxon>Stramenopiles</taxon>
        <taxon>Oomycota</taxon>
        <taxon>Peronosporomycetes</taxon>
        <taxon>Peronosporales</taxon>
        <taxon>Peronosporaceae</taxon>
        <taxon>Hyaloperonospora</taxon>
    </lineage>
</organism>
<evidence type="ECO:0000313" key="2">
    <source>
        <dbReference type="Proteomes" id="UP000011713"/>
    </source>
</evidence>
<name>M4BJC8_HYAAE</name>
<accession>M4BJC8</accession>
<dbReference type="Proteomes" id="UP000011713">
    <property type="component" value="Unassembled WGS sequence"/>
</dbReference>
<dbReference type="VEuPathDB" id="FungiDB:HpaG806506"/>
<protein>
    <submittedName>
        <fullName evidence="1">Uncharacterized protein</fullName>
    </submittedName>
</protein>
<dbReference type="EMBL" id="JH598320">
    <property type="status" value="NOT_ANNOTATED_CDS"/>
    <property type="molecule type" value="Genomic_DNA"/>
</dbReference>